<comment type="caution">
    <text evidence="2">The sequence shown here is derived from an EMBL/GenBank/DDBJ whole genome shotgun (WGS) entry which is preliminary data.</text>
</comment>
<feature type="compositionally biased region" description="Basic and acidic residues" evidence="1">
    <location>
        <begin position="404"/>
        <end position="416"/>
    </location>
</feature>
<keyword evidence="3" id="KW-1185">Reference proteome</keyword>
<evidence type="ECO:0000313" key="3">
    <source>
        <dbReference type="Proteomes" id="UP000287166"/>
    </source>
</evidence>
<gene>
    <name evidence="2" type="ORF">SCP_1303860</name>
</gene>
<feature type="region of interest" description="Disordered" evidence="1">
    <location>
        <begin position="388"/>
        <end position="451"/>
    </location>
</feature>
<name>A0A401H2E8_9APHY</name>
<dbReference type="RefSeq" id="XP_027619482.1">
    <property type="nucleotide sequence ID" value="XM_027763681.1"/>
</dbReference>
<reference evidence="2 3" key="1">
    <citation type="journal article" date="2018" name="Sci. Rep.">
        <title>Genome sequence of the cauliflower mushroom Sparassis crispa (Hanabiratake) and its association with beneficial usage.</title>
        <authorList>
            <person name="Kiyama R."/>
            <person name="Furutani Y."/>
            <person name="Kawaguchi K."/>
            <person name="Nakanishi T."/>
        </authorList>
    </citation>
    <scope>NUCLEOTIDE SEQUENCE [LARGE SCALE GENOMIC DNA]</scope>
</reference>
<proteinExistence type="predicted"/>
<dbReference type="GeneID" id="38785486"/>
<sequence length="599" mass="67822">MRCFSLWWMQIWGSFLRSPTSKPFGQLSRKFKAHTEMKLHIGANGLSNIPGRCPLRFIQHPPLLSCALQHFQAMLPSYHIHHQNDNEYLLDFFDAEDLADPFHPRRSLGIDDPPSQDPYLDVVAQNDSSSWSATQTLSDTGPAPPRASDTNIPHLLSSLPPKPIPGPPRFAYAQVNIDLAPTQPSPPGPVDESTTPQQPVARSSRPPKRQREDQQAFVPPPQYTRSPEGLPPPPRRRSTRSRGLSLLDYTEDVPPSRQQPEAGPSRPRKRIKTQEDEDLDYRLARAPAQSVAGPSRVSKRKRTATASDEDVEVEAPDCSGASELFIPEALRAGPSRQKKRKVSPEVNDLAVTRAVVASLPPPESVAVPSRLGPQTRSMTMRHLNLAVAPVASSSRAPPKLKTRTVSDKKGLKERGTKGRHKVKEETNEDDDKEYNDGEEDSDDEEDNDDGKGKERVWRCLYHGCNKSWSSKKKQHERDRNRHMETCHWEPFGRRMWTCPPCGKRCTRGDALTRHCKRLKCREKLKSQDYEDRLRANGNVDTSKCFDGKEPWDTKEGLKCWSLPRPEDNDENFREVLIKLREIYKLTGREPCIHGYHPTS</sequence>
<organism evidence="2 3">
    <name type="scientific">Sparassis crispa</name>
    <dbReference type="NCBI Taxonomy" id="139825"/>
    <lineage>
        <taxon>Eukaryota</taxon>
        <taxon>Fungi</taxon>
        <taxon>Dikarya</taxon>
        <taxon>Basidiomycota</taxon>
        <taxon>Agaricomycotina</taxon>
        <taxon>Agaricomycetes</taxon>
        <taxon>Polyporales</taxon>
        <taxon>Sparassidaceae</taxon>
        <taxon>Sparassis</taxon>
    </lineage>
</organism>
<feature type="compositionally biased region" description="Low complexity" evidence="1">
    <location>
        <begin position="388"/>
        <end position="397"/>
    </location>
</feature>
<feature type="compositionally biased region" description="Polar residues" evidence="1">
    <location>
        <begin position="127"/>
        <end position="139"/>
    </location>
</feature>
<feature type="compositionally biased region" description="Polar residues" evidence="1">
    <location>
        <begin position="192"/>
        <end position="201"/>
    </location>
</feature>
<feature type="compositionally biased region" description="Acidic residues" evidence="1">
    <location>
        <begin position="426"/>
        <end position="448"/>
    </location>
</feature>
<feature type="region of interest" description="Disordered" evidence="1">
    <location>
        <begin position="127"/>
        <end position="319"/>
    </location>
</feature>
<evidence type="ECO:0000313" key="2">
    <source>
        <dbReference type="EMBL" id="GBE88569.1"/>
    </source>
</evidence>
<protein>
    <submittedName>
        <fullName evidence="2">Uncharacterized protein</fullName>
    </submittedName>
</protein>
<dbReference type="EMBL" id="BFAD01000013">
    <property type="protein sequence ID" value="GBE88569.1"/>
    <property type="molecule type" value="Genomic_DNA"/>
</dbReference>
<dbReference type="Proteomes" id="UP000287166">
    <property type="component" value="Unassembled WGS sequence"/>
</dbReference>
<accession>A0A401H2E8</accession>
<dbReference type="InParanoid" id="A0A401H2E8"/>
<dbReference type="AlphaFoldDB" id="A0A401H2E8"/>
<evidence type="ECO:0000256" key="1">
    <source>
        <dbReference type="SAM" id="MobiDB-lite"/>
    </source>
</evidence>